<gene>
    <name evidence="11" type="ORF">FHW16_000113</name>
</gene>
<evidence type="ECO:0000256" key="4">
    <source>
        <dbReference type="ARBA" id="ARBA00022475"/>
    </source>
</evidence>
<feature type="transmembrane region" description="Helical" evidence="9">
    <location>
        <begin position="89"/>
        <end position="115"/>
    </location>
</feature>
<dbReference type="PANTHER" id="PTHR30614">
    <property type="entry name" value="MEMBRANE COMPONENT OF AMINO ACID ABC TRANSPORTER"/>
    <property type="match status" value="1"/>
</dbReference>
<accession>A0A839E977</accession>
<name>A0A839E977_9HYPH</name>
<dbReference type="InterPro" id="IPR043429">
    <property type="entry name" value="ArtM/GltK/GlnP/TcyL/YhdX-like"/>
</dbReference>
<dbReference type="RefSeq" id="WP_182547236.1">
    <property type="nucleotide sequence ID" value="NZ_JACGXN010000001.1"/>
</dbReference>
<feature type="transmembrane region" description="Helical" evidence="9">
    <location>
        <begin position="136"/>
        <end position="157"/>
    </location>
</feature>
<sequence length="398" mass="43386">MASQDITPVDSGSAKASLLNDPRIRGYIYQVVVLVVLVGLVYWVVNNTIANLQRAHLATGFGFLDGRSGFDISSHPFTQYSSDSTYIKALYVGILNTMLVAVAGIITATIIGFVIGVGRLSHNWLIRKLCTVYVEVFRNIPPLLVIFFWYSGVLAVLPQARQSIALPFNTFLNNRGFFFPVPVFGEGAWLAGAAFIIAIVGTFFIRRWAYKRQMATGQRFPILWTSLALIIGLPLLAFALKGFPVTPDWPVLGGFNIKGGSLVGPEFMSLYLALSFYTASFIAEIVRAGIRGVGKGQSEASHALGLRAGTTTRLVVVPQAMRIIIPPLTSQYLNLTKNSSLAVAVGYPDLFAVGGTILNQTGRSIEVVAIFITVYLSLSVLTSLFMNWFNAKMALVER</sequence>
<evidence type="ECO:0000313" key="12">
    <source>
        <dbReference type="Proteomes" id="UP000549052"/>
    </source>
</evidence>
<dbReference type="InterPro" id="IPR000515">
    <property type="entry name" value="MetI-like"/>
</dbReference>
<proteinExistence type="inferred from homology"/>
<dbReference type="Proteomes" id="UP000549052">
    <property type="component" value="Unassembled WGS sequence"/>
</dbReference>
<evidence type="ECO:0000256" key="3">
    <source>
        <dbReference type="ARBA" id="ARBA00022448"/>
    </source>
</evidence>
<dbReference type="Gene3D" id="1.10.3720.10">
    <property type="entry name" value="MetI-like"/>
    <property type="match status" value="1"/>
</dbReference>
<dbReference type="InterPro" id="IPR010065">
    <property type="entry name" value="AA_ABC_transptr_permease_3TM"/>
</dbReference>
<evidence type="ECO:0000256" key="8">
    <source>
        <dbReference type="ARBA" id="ARBA00023136"/>
    </source>
</evidence>
<dbReference type="GO" id="GO:0043190">
    <property type="term" value="C:ATP-binding cassette (ABC) transporter complex"/>
    <property type="evidence" value="ECO:0007669"/>
    <property type="project" value="InterPro"/>
</dbReference>
<dbReference type="SUPFAM" id="SSF161098">
    <property type="entry name" value="MetI-like"/>
    <property type="match status" value="2"/>
</dbReference>
<dbReference type="AlphaFoldDB" id="A0A839E977"/>
<evidence type="ECO:0000256" key="7">
    <source>
        <dbReference type="ARBA" id="ARBA00022989"/>
    </source>
</evidence>
<evidence type="ECO:0000256" key="1">
    <source>
        <dbReference type="ARBA" id="ARBA00004429"/>
    </source>
</evidence>
<comment type="similarity">
    <text evidence="2">Belongs to the binding-protein-dependent transport system permease family. HisMQ subfamily.</text>
</comment>
<organism evidence="11 12">
    <name type="scientific">Phyllobacterium myrsinacearum</name>
    <dbReference type="NCBI Taxonomy" id="28101"/>
    <lineage>
        <taxon>Bacteria</taxon>
        <taxon>Pseudomonadati</taxon>
        <taxon>Pseudomonadota</taxon>
        <taxon>Alphaproteobacteria</taxon>
        <taxon>Hyphomicrobiales</taxon>
        <taxon>Phyllobacteriaceae</taxon>
        <taxon>Phyllobacterium</taxon>
    </lineage>
</organism>
<keyword evidence="5 9" id="KW-0812">Transmembrane</keyword>
<dbReference type="GO" id="GO:0022857">
    <property type="term" value="F:transmembrane transporter activity"/>
    <property type="evidence" value="ECO:0007669"/>
    <property type="project" value="InterPro"/>
</dbReference>
<dbReference type="PROSITE" id="PS50928">
    <property type="entry name" value="ABC_TM1"/>
    <property type="match status" value="1"/>
</dbReference>
<comment type="caution">
    <text evidence="11">The sequence shown here is derived from an EMBL/GenBank/DDBJ whole genome shotgun (WGS) entry which is preliminary data.</text>
</comment>
<feature type="domain" description="ABC transmembrane type-1" evidence="10">
    <location>
        <begin position="94"/>
        <end position="386"/>
    </location>
</feature>
<keyword evidence="12" id="KW-1185">Reference proteome</keyword>
<evidence type="ECO:0000256" key="5">
    <source>
        <dbReference type="ARBA" id="ARBA00022692"/>
    </source>
</evidence>
<keyword evidence="6" id="KW-0029">Amino-acid transport</keyword>
<dbReference type="CDD" id="cd06261">
    <property type="entry name" value="TM_PBP2"/>
    <property type="match status" value="1"/>
</dbReference>
<evidence type="ECO:0000256" key="2">
    <source>
        <dbReference type="ARBA" id="ARBA00010072"/>
    </source>
</evidence>
<dbReference type="EMBL" id="JACGXN010000001">
    <property type="protein sequence ID" value="MBA8876431.1"/>
    <property type="molecule type" value="Genomic_DNA"/>
</dbReference>
<evidence type="ECO:0000313" key="11">
    <source>
        <dbReference type="EMBL" id="MBA8876431.1"/>
    </source>
</evidence>
<dbReference type="NCBIfam" id="TIGR01726">
    <property type="entry name" value="HEQRo_perm_3TM"/>
    <property type="match status" value="1"/>
</dbReference>
<feature type="transmembrane region" description="Helical" evidence="9">
    <location>
        <begin position="268"/>
        <end position="286"/>
    </location>
</feature>
<dbReference type="Pfam" id="PF00528">
    <property type="entry name" value="BPD_transp_1"/>
    <property type="match status" value="1"/>
</dbReference>
<keyword evidence="4" id="KW-1003">Cell membrane</keyword>
<dbReference type="GO" id="GO:0006865">
    <property type="term" value="P:amino acid transport"/>
    <property type="evidence" value="ECO:0007669"/>
    <property type="project" value="UniProtKB-KW"/>
</dbReference>
<reference evidence="11 12" key="1">
    <citation type="submission" date="2020-07" db="EMBL/GenBank/DDBJ databases">
        <title>Genomic Encyclopedia of Type Strains, Phase IV (KMG-V): Genome sequencing to study the core and pangenomes of soil and plant-associated prokaryotes.</title>
        <authorList>
            <person name="Whitman W."/>
        </authorList>
    </citation>
    <scope>NUCLEOTIDE SEQUENCE [LARGE SCALE GENOMIC DNA]</scope>
    <source>
        <strain evidence="11 12">AN3</strain>
    </source>
</reference>
<keyword evidence="3 9" id="KW-0813">Transport</keyword>
<dbReference type="InterPro" id="IPR035906">
    <property type="entry name" value="MetI-like_sf"/>
</dbReference>
<feature type="transmembrane region" description="Helical" evidence="9">
    <location>
        <begin position="367"/>
        <end position="389"/>
    </location>
</feature>
<keyword evidence="8 9" id="KW-0472">Membrane</keyword>
<feature type="transmembrane region" description="Helical" evidence="9">
    <location>
        <begin position="222"/>
        <end position="240"/>
    </location>
</feature>
<comment type="subcellular location">
    <subcellularLocation>
        <location evidence="1">Cell inner membrane</location>
        <topology evidence="1">Multi-pass membrane protein</topology>
    </subcellularLocation>
    <subcellularLocation>
        <location evidence="9">Cell membrane</location>
        <topology evidence="9">Multi-pass membrane protein</topology>
    </subcellularLocation>
</comment>
<keyword evidence="7 9" id="KW-1133">Transmembrane helix</keyword>
<evidence type="ECO:0000256" key="6">
    <source>
        <dbReference type="ARBA" id="ARBA00022970"/>
    </source>
</evidence>
<evidence type="ECO:0000256" key="9">
    <source>
        <dbReference type="RuleBase" id="RU363032"/>
    </source>
</evidence>
<evidence type="ECO:0000259" key="10">
    <source>
        <dbReference type="PROSITE" id="PS50928"/>
    </source>
</evidence>
<feature type="transmembrane region" description="Helical" evidence="9">
    <location>
        <begin position="27"/>
        <end position="45"/>
    </location>
</feature>
<feature type="transmembrane region" description="Helical" evidence="9">
    <location>
        <begin position="177"/>
        <end position="201"/>
    </location>
</feature>
<dbReference type="PANTHER" id="PTHR30614:SF37">
    <property type="entry name" value="AMINO-ACID ABC TRANSPORTER PERMEASE PROTEIN YHDX-RELATED"/>
    <property type="match status" value="1"/>
</dbReference>
<protein>
    <submittedName>
        <fullName evidence="11">General L-amino acid transport system permease protein</fullName>
    </submittedName>
</protein>